<gene>
    <name evidence="2" type="ORF">GLOINDRAFT_5483</name>
</gene>
<reference evidence="2" key="1">
    <citation type="submission" date="2013-07" db="EMBL/GenBank/DDBJ databases">
        <title>The genome of an arbuscular mycorrhizal fungus provides insights into the evolution of the oldest plant symbiosis.</title>
        <authorList>
            <consortium name="DOE Joint Genome Institute"/>
            <person name="Tisserant E."/>
            <person name="Malbreil M."/>
            <person name="Kuo A."/>
            <person name="Kohler A."/>
            <person name="Symeonidi A."/>
            <person name="Balestrini R."/>
            <person name="Charron P."/>
            <person name="Duensing N."/>
            <person name="Frei-dit-Frey N."/>
            <person name="Gianinazzi-Pearson V."/>
            <person name="Gilbert B."/>
            <person name="Handa Y."/>
            <person name="Hijri M."/>
            <person name="Kaul R."/>
            <person name="Kawaguchi M."/>
            <person name="Krajinski F."/>
            <person name="Lammers P."/>
            <person name="Lapierre D."/>
            <person name="Masclaux F.G."/>
            <person name="Murat C."/>
            <person name="Morin E."/>
            <person name="Ndikumana S."/>
            <person name="Pagni M."/>
            <person name="Petitpierre D."/>
            <person name="Requena N."/>
            <person name="Rosikiewicz P."/>
            <person name="Riley R."/>
            <person name="Saito K."/>
            <person name="San Clemente H."/>
            <person name="Shapiro H."/>
            <person name="van Tuinen D."/>
            <person name="Becard G."/>
            <person name="Bonfante P."/>
            <person name="Paszkowski U."/>
            <person name="Shachar-Hill Y."/>
            <person name="Young J.P."/>
            <person name="Sanders I.R."/>
            <person name="Henrissat B."/>
            <person name="Rensing S.A."/>
            <person name="Grigoriev I.V."/>
            <person name="Corradi N."/>
            <person name="Roux C."/>
            <person name="Martin F."/>
        </authorList>
    </citation>
    <scope>NUCLEOTIDE SEQUENCE</scope>
    <source>
        <strain evidence="2">DAOM 197198</strain>
    </source>
</reference>
<evidence type="ECO:0000256" key="1">
    <source>
        <dbReference type="SAM" id="MobiDB-lite"/>
    </source>
</evidence>
<proteinExistence type="predicted"/>
<evidence type="ECO:0000313" key="2">
    <source>
        <dbReference type="EMBL" id="ESA03519.1"/>
    </source>
</evidence>
<dbReference type="VEuPathDB" id="FungiDB:RhiirFUN_017346"/>
<feature type="region of interest" description="Disordered" evidence="1">
    <location>
        <begin position="1"/>
        <end position="23"/>
    </location>
</feature>
<name>U9T5T2_RHIID</name>
<sequence length="105" mass="11799">MNSISIDVEDTKSSDLVDGEDEDDISEFSEKELNEFIEDYKKIIAAGKKVSIIIVIGDDSTNEKTKSKRLKYLLYALLSRIFDHDREFSGPVGLDAVSPLDRPES</sequence>
<dbReference type="EMBL" id="KI294970">
    <property type="protein sequence ID" value="ESA03519.1"/>
    <property type="molecule type" value="Genomic_DNA"/>
</dbReference>
<organism evidence="2">
    <name type="scientific">Rhizophagus irregularis (strain DAOM 181602 / DAOM 197198 / MUCL 43194)</name>
    <name type="common">Arbuscular mycorrhizal fungus</name>
    <name type="synonym">Glomus intraradices</name>
    <dbReference type="NCBI Taxonomy" id="747089"/>
    <lineage>
        <taxon>Eukaryota</taxon>
        <taxon>Fungi</taxon>
        <taxon>Fungi incertae sedis</taxon>
        <taxon>Mucoromycota</taxon>
        <taxon>Glomeromycotina</taxon>
        <taxon>Glomeromycetes</taxon>
        <taxon>Glomerales</taxon>
        <taxon>Glomeraceae</taxon>
        <taxon>Rhizophagus</taxon>
    </lineage>
</organism>
<protein>
    <submittedName>
        <fullName evidence="2">Uncharacterized protein</fullName>
    </submittedName>
</protein>
<dbReference type="AlphaFoldDB" id="U9T5T2"/>
<dbReference type="HOGENOM" id="CLU_2238035_0_0_1"/>
<accession>U9T5T2</accession>